<dbReference type="GO" id="GO:0005886">
    <property type="term" value="C:plasma membrane"/>
    <property type="evidence" value="ECO:0007669"/>
    <property type="project" value="TreeGrafter"/>
</dbReference>
<comment type="similarity">
    <text evidence="3 12">Belongs to the 5'-nucleotidase family.</text>
</comment>
<keyword evidence="5" id="KW-0964">Secreted</keyword>
<keyword evidence="6" id="KW-0800">Toxin</keyword>
<evidence type="ECO:0000256" key="1">
    <source>
        <dbReference type="ARBA" id="ARBA00000815"/>
    </source>
</evidence>
<keyword evidence="7" id="KW-0479">Metal-binding</keyword>
<evidence type="ECO:0000256" key="12">
    <source>
        <dbReference type="RuleBase" id="RU362119"/>
    </source>
</evidence>
<keyword evidence="9 12" id="KW-0547">Nucleotide-binding</keyword>
<evidence type="ECO:0000259" key="14">
    <source>
        <dbReference type="Pfam" id="PF02872"/>
    </source>
</evidence>
<gene>
    <name evidence="15" type="ORF">QE152_g24710</name>
</gene>
<comment type="caution">
    <text evidence="15">The sequence shown here is derived from an EMBL/GenBank/DDBJ whole genome shotgun (WGS) entry which is preliminary data.</text>
</comment>
<dbReference type="CDD" id="cd07409">
    <property type="entry name" value="MPP_CD73_N"/>
    <property type="match status" value="1"/>
</dbReference>
<feature type="domain" description="5'-Nucleotidase C-terminal" evidence="14">
    <location>
        <begin position="341"/>
        <end position="518"/>
    </location>
</feature>
<accession>A0AAW1K3H3</accession>
<dbReference type="InterPro" id="IPR008334">
    <property type="entry name" value="5'-Nucleotdase_C"/>
</dbReference>
<dbReference type="InterPro" id="IPR006179">
    <property type="entry name" value="5_nucleotidase/apyrase"/>
</dbReference>
<keyword evidence="11" id="KW-1199">Hemostasis impairing toxin</keyword>
<keyword evidence="16" id="KW-1185">Reference proteome</keyword>
<dbReference type="PROSITE" id="PS00786">
    <property type="entry name" value="5_NUCLEOTIDASE_2"/>
    <property type="match status" value="1"/>
</dbReference>
<dbReference type="Pfam" id="PF00149">
    <property type="entry name" value="Metallophos"/>
    <property type="match status" value="1"/>
</dbReference>
<dbReference type="GO" id="GO:0008253">
    <property type="term" value="F:5'-nucleotidase activity"/>
    <property type="evidence" value="ECO:0007669"/>
    <property type="project" value="UniProtKB-EC"/>
</dbReference>
<organism evidence="15 16">
    <name type="scientific">Popillia japonica</name>
    <name type="common">Japanese beetle</name>
    <dbReference type="NCBI Taxonomy" id="7064"/>
    <lineage>
        <taxon>Eukaryota</taxon>
        <taxon>Metazoa</taxon>
        <taxon>Ecdysozoa</taxon>
        <taxon>Arthropoda</taxon>
        <taxon>Hexapoda</taxon>
        <taxon>Insecta</taxon>
        <taxon>Pterygota</taxon>
        <taxon>Neoptera</taxon>
        <taxon>Endopterygota</taxon>
        <taxon>Coleoptera</taxon>
        <taxon>Polyphaga</taxon>
        <taxon>Scarabaeiformia</taxon>
        <taxon>Scarabaeidae</taxon>
        <taxon>Rutelinae</taxon>
        <taxon>Popillia</taxon>
    </lineage>
</organism>
<name>A0AAW1K3H3_POPJA</name>
<dbReference type="AlphaFoldDB" id="A0AAW1K3H3"/>
<dbReference type="InterPro" id="IPR036907">
    <property type="entry name" value="5'-Nucleotdase_C_sf"/>
</dbReference>
<protein>
    <submittedName>
        <fullName evidence="15">5prime-nucleotidase, C-terminal domain</fullName>
    </submittedName>
</protein>
<dbReference type="SUPFAM" id="SSF55816">
    <property type="entry name" value="5'-nucleotidase (syn. UDP-sugar hydrolase), C-terminal domain"/>
    <property type="match status" value="1"/>
</dbReference>
<evidence type="ECO:0000313" key="16">
    <source>
        <dbReference type="Proteomes" id="UP001458880"/>
    </source>
</evidence>
<dbReference type="GO" id="GO:0005615">
    <property type="term" value="C:extracellular space"/>
    <property type="evidence" value="ECO:0007669"/>
    <property type="project" value="UniProtKB-ARBA"/>
</dbReference>
<dbReference type="GO" id="GO:0046872">
    <property type="term" value="F:metal ion binding"/>
    <property type="evidence" value="ECO:0007669"/>
    <property type="project" value="UniProtKB-KW"/>
</dbReference>
<comment type="catalytic activity">
    <reaction evidence="1">
        <text>a ribonucleoside 5'-phosphate + H2O = a ribonucleoside + phosphate</text>
        <dbReference type="Rhea" id="RHEA:12484"/>
        <dbReference type="ChEBI" id="CHEBI:15377"/>
        <dbReference type="ChEBI" id="CHEBI:18254"/>
        <dbReference type="ChEBI" id="CHEBI:43474"/>
        <dbReference type="ChEBI" id="CHEBI:58043"/>
        <dbReference type="EC" id="3.1.3.5"/>
    </reaction>
</comment>
<keyword evidence="4" id="KW-1201">Platelet aggregation inhibiting toxin</keyword>
<evidence type="ECO:0000256" key="11">
    <source>
        <dbReference type="ARBA" id="ARBA00023240"/>
    </source>
</evidence>
<dbReference type="PRINTS" id="PR01607">
    <property type="entry name" value="APYRASEFAMLY"/>
</dbReference>
<evidence type="ECO:0000256" key="9">
    <source>
        <dbReference type="ARBA" id="ARBA00022741"/>
    </source>
</evidence>
<evidence type="ECO:0000256" key="2">
    <source>
        <dbReference type="ARBA" id="ARBA00004613"/>
    </source>
</evidence>
<dbReference type="Proteomes" id="UP001458880">
    <property type="component" value="Unassembled WGS sequence"/>
</dbReference>
<sequence length="601" mass="66591">MMKSSATTLYVIVQVLSVVGIARTAAVEKDDFQMTILHNNDMHARFEQTTDSIDGRHVGGFARVATVVKQARADARSRKGPPVLYLNAGDTYTGTIWFSVHRWKIASSFLNTLKPDAMCLGNHEFDDGISGLDPFVSAANFPVLAANIDFRNETILSANVKPHVVLNVDGRKVGIVGYLTPETELMATIGNVRFEDEVTAIRRECERLKKEGVNIIIALGHSGFVTDKRIAEQVKDVDLVIGGHTNSFLWNGPPPDKEQPEDSYPSQIIQKNGKVVPVVQAYAYTKYMGKLNVVFDSEGTLIRFHGQPILLDEKISEDTEMLALLEEFRPAVDMYNKQVLGRTRTYLNGETCRLKECNFGNALVDSFVDYVTTMYKAESSYWTSAPIAIVNGGAIRMSINASGVPANGNITAGDVLGAIPFHQQLVTVDILGRDLLSTLELGARSNGETSRGEFLQVSGLKVVYDFSKPTGRSSCVLSVKARCGRCYVPSYSPLMPDVWYRVVITHFLHNGGDGHTVLRDRTTRVNLEDQDDSEALRRYFQFYRVLTPQEEERIVVYNHPLLPPTQEHSPASSSAVGIDPFISIILIFFTAHCYLKQVAVV</sequence>
<dbReference type="EMBL" id="JASPKY010000258">
    <property type="protein sequence ID" value="KAK9712748.1"/>
    <property type="molecule type" value="Genomic_DNA"/>
</dbReference>
<evidence type="ECO:0000256" key="5">
    <source>
        <dbReference type="ARBA" id="ARBA00022525"/>
    </source>
</evidence>
<dbReference type="InterPro" id="IPR029052">
    <property type="entry name" value="Metallo-depent_PP-like"/>
</dbReference>
<evidence type="ECO:0000256" key="7">
    <source>
        <dbReference type="ARBA" id="ARBA00022723"/>
    </source>
</evidence>
<dbReference type="FunFam" id="3.60.21.10:FF:000020">
    <property type="entry name" value="NT5E isoform 4"/>
    <property type="match status" value="1"/>
</dbReference>
<evidence type="ECO:0000256" key="6">
    <source>
        <dbReference type="ARBA" id="ARBA00022656"/>
    </source>
</evidence>
<dbReference type="Gene3D" id="3.60.21.10">
    <property type="match status" value="1"/>
</dbReference>
<evidence type="ECO:0000259" key="13">
    <source>
        <dbReference type="Pfam" id="PF00149"/>
    </source>
</evidence>
<dbReference type="InterPro" id="IPR006146">
    <property type="entry name" value="5'-Nucleotdase_CS"/>
</dbReference>
<dbReference type="GO" id="GO:0000166">
    <property type="term" value="F:nucleotide binding"/>
    <property type="evidence" value="ECO:0007669"/>
    <property type="project" value="UniProtKB-KW"/>
</dbReference>
<dbReference type="GO" id="GO:0090729">
    <property type="term" value="F:toxin activity"/>
    <property type="evidence" value="ECO:0007669"/>
    <property type="project" value="UniProtKB-KW"/>
</dbReference>
<evidence type="ECO:0000256" key="4">
    <source>
        <dbReference type="ARBA" id="ARBA00022442"/>
    </source>
</evidence>
<dbReference type="Pfam" id="PF02872">
    <property type="entry name" value="5_nucleotid_C"/>
    <property type="match status" value="1"/>
</dbReference>
<dbReference type="PANTHER" id="PTHR11575">
    <property type="entry name" value="5'-NUCLEOTIDASE-RELATED"/>
    <property type="match status" value="1"/>
</dbReference>
<feature type="chain" id="PRO_5043088405" evidence="12">
    <location>
        <begin position="25"/>
        <end position="601"/>
    </location>
</feature>
<evidence type="ECO:0000313" key="15">
    <source>
        <dbReference type="EMBL" id="KAK9712748.1"/>
    </source>
</evidence>
<dbReference type="InterPro" id="IPR004843">
    <property type="entry name" value="Calcineurin-like_PHP"/>
</dbReference>
<keyword evidence="10 12" id="KW-0378">Hydrolase</keyword>
<reference evidence="15 16" key="1">
    <citation type="journal article" date="2024" name="BMC Genomics">
        <title>De novo assembly and annotation of Popillia japonica's genome with initial clues to its potential as an invasive pest.</title>
        <authorList>
            <person name="Cucini C."/>
            <person name="Boschi S."/>
            <person name="Funari R."/>
            <person name="Cardaioli E."/>
            <person name="Iannotti N."/>
            <person name="Marturano G."/>
            <person name="Paoli F."/>
            <person name="Bruttini M."/>
            <person name="Carapelli A."/>
            <person name="Frati F."/>
            <person name="Nardi F."/>
        </authorList>
    </citation>
    <scope>NUCLEOTIDE SEQUENCE [LARGE SCALE GENOMIC DNA]</scope>
    <source>
        <strain evidence="15">DMR45628</strain>
    </source>
</reference>
<dbReference type="FunFam" id="3.90.780.10:FF:000004">
    <property type="entry name" value="UDP-sugar hydrolase, putative"/>
    <property type="match status" value="1"/>
</dbReference>
<dbReference type="PANTHER" id="PTHR11575:SF24">
    <property type="entry name" value="5'-NUCLEOTIDASE"/>
    <property type="match status" value="1"/>
</dbReference>
<feature type="domain" description="Calcineurin-like phosphoesterase" evidence="13">
    <location>
        <begin position="34"/>
        <end position="245"/>
    </location>
</feature>
<dbReference type="SUPFAM" id="SSF56300">
    <property type="entry name" value="Metallo-dependent phosphatases"/>
    <property type="match status" value="1"/>
</dbReference>
<feature type="signal peptide" evidence="12">
    <location>
        <begin position="1"/>
        <end position="24"/>
    </location>
</feature>
<evidence type="ECO:0000256" key="3">
    <source>
        <dbReference type="ARBA" id="ARBA00006654"/>
    </source>
</evidence>
<comment type="subcellular location">
    <subcellularLocation>
        <location evidence="2">Secreted</location>
    </subcellularLocation>
</comment>
<proteinExistence type="inferred from homology"/>
<keyword evidence="8 12" id="KW-0732">Signal</keyword>
<dbReference type="GO" id="GO:0006196">
    <property type="term" value="P:AMP catabolic process"/>
    <property type="evidence" value="ECO:0007669"/>
    <property type="project" value="TreeGrafter"/>
</dbReference>
<dbReference type="Gene3D" id="3.90.780.10">
    <property type="entry name" value="5'-Nucleotidase, C-terminal domain"/>
    <property type="match status" value="1"/>
</dbReference>
<evidence type="ECO:0000256" key="8">
    <source>
        <dbReference type="ARBA" id="ARBA00022729"/>
    </source>
</evidence>
<evidence type="ECO:0000256" key="10">
    <source>
        <dbReference type="ARBA" id="ARBA00022801"/>
    </source>
</evidence>